<evidence type="ECO:0000259" key="3">
    <source>
        <dbReference type="Pfam" id="PF01926"/>
    </source>
</evidence>
<dbReference type="Pfam" id="PF01926">
    <property type="entry name" value="MMR_HSR1"/>
    <property type="match status" value="1"/>
</dbReference>
<dbReference type="GO" id="GO:0005525">
    <property type="term" value="F:GTP binding"/>
    <property type="evidence" value="ECO:0007669"/>
    <property type="project" value="InterPro"/>
</dbReference>
<dbReference type="SUPFAM" id="SSF52540">
    <property type="entry name" value="P-loop containing nucleoside triphosphate hydrolases"/>
    <property type="match status" value="1"/>
</dbReference>
<dbReference type="CDD" id="cd00882">
    <property type="entry name" value="Ras_like_GTPase"/>
    <property type="match status" value="1"/>
</dbReference>
<protein>
    <recommendedName>
        <fullName evidence="3">G domain-containing protein</fullName>
    </recommendedName>
</protein>
<keyword evidence="5" id="KW-1185">Reference proteome</keyword>
<dbReference type="AlphaFoldDB" id="A0A9P3G5E9"/>
<feature type="region of interest" description="Disordered" evidence="2">
    <location>
        <begin position="424"/>
        <end position="548"/>
    </location>
</feature>
<feature type="coiled-coil region" evidence="1">
    <location>
        <begin position="268"/>
        <end position="331"/>
    </location>
</feature>
<keyword evidence="1" id="KW-0175">Coiled coil</keyword>
<feature type="region of interest" description="Disordered" evidence="2">
    <location>
        <begin position="363"/>
        <end position="409"/>
    </location>
</feature>
<comment type="caution">
    <text evidence="4">The sequence shown here is derived from an EMBL/GenBank/DDBJ whole genome shotgun (WGS) entry which is preliminary data.</text>
</comment>
<reference evidence="4 5" key="1">
    <citation type="submission" date="2021-08" db="EMBL/GenBank/DDBJ databases">
        <title>Draft Genome Sequence of Phanerochaete sordida strain YK-624.</title>
        <authorList>
            <person name="Mori T."/>
            <person name="Dohra H."/>
            <person name="Suzuki T."/>
            <person name="Kawagishi H."/>
            <person name="Hirai H."/>
        </authorList>
    </citation>
    <scope>NUCLEOTIDE SEQUENCE [LARGE SCALE GENOMIC DNA]</scope>
    <source>
        <strain evidence="4 5">YK-624</strain>
    </source>
</reference>
<dbReference type="InterPro" id="IPR045058">
    <property type="entry name" value="GIMA/IAN/Toc"/>
</dbReference>
<evidence type="ECO:0000313" key="4">
    <source>
        <dbReference type="EMBL" id="GJE88576.1"/>
    </source>
</evidence>
<feature type="compositionally biased region" description="Basic and acidic residues" evidence="2">
    <location>
        <begin position="28"/>
        <end position="39"/>
    </location>
</feature>
<evidence type="ECO:0000313" key="5">
    <source>
        <dbReference type="Proteomes" id="UP000703269"/>
    </source>
</evidence>
<dbReference type="EMBL" id="BPQB01000010">
    <property type="protein sequence ID" value="GJE88576.1"/>
    <property type="molecule type" value="Genomic_DNA"/>
</dbReference>
<proteinExistence type="predicted"/>
<sequence>MASRIGLKLSLRRNSRQKTDDGLQAERTSQDQRFAKTDQDPATQEVARVDATKRKEKAVILVMGPTGVGKSTFINLASNSDLRVSNSLVSCTDRIEVSNPFELDGKDVVLVDTPGFDDTSKSEADILNVVCGYLASEYKHDHLLHGILYLYRISDNRVSGVAARNLRFYRDLCGPEALPNSIIVTNFWGNVDPAEGVAREQELTTKPAFFKPALDAGARVWRHDGTVASAHRILRQLVHAAPRALQVQRELVDERRAVHATAAGETLLEDLARAAQKHAQEMAQLEEDLADAQREQDEEAQRELEEERARIAEEQAKLAGEREKLMHLQVEALTRASSPVSGVQMQNFPATFAQAMSAQLASAPQATTMTTSPPATPPSAAAEQAQQRAQAQAEQAQAKAAAERAQAQAQADAQARAKVQAEAQAKAKADAERARAEAEAKAKEQAAREQEAREQAAREQAARVQEAREKATREQAAREQIAREQVEPEGRANAPTHTAAQAPPPAPSAPSTPAPPPAAPTSASAPAPAPAPEPPKPTDYDAEHGVPQEVGPSAGCFGALARLFSAILRRLDARTLDALWARLAGLFLHPFYALLGYTRLE</sequence>
<feature type="compositionally biased region" description="Basic and acidic residues" evidence="2">
    <location>
        <begin position="425"/>
        <end position="490"/>
    </location>
</feature>
<evidence type="ECO:0000256" key="2">
    <source>
        <dbReference type="SAM" id="MobiDB-lite"/>
    </source>
</evidence>
<feature type="region of interest" description="Disordered" evidence="2">
    <location>
        <begin position="1"/>
        <end position="45"/>
    </location>
</feature>
<dbReference type="PANTHER" id="PTHR10903:SF184">
    <property type="entry name" value="GTP-BINDING PROTEIN A"/>
    <property type="match status" value="1"/>
</dbReference>
<dbReference type="InterPro" id="IPR006073">
    <property type="entry name" value="GTP-bd"/>
</dbReference>
<accession>A0A9P3G5E9</accession>
<dbReference type="InterPro" id="IPR027417">
    <property type="entry name" value="P-loop_NTPase"/>
</dbReference>
<dbReference type="OrthoDB" id="8954335at2759"/>
<dbReference type="Proteomes" id="UP000703269">
    <property type="component" value="Unassembled WGS sequence"/>
</dbReference>
<feature type="compositionally biased region" description="Low complexity" evidence="2">
    <location>
        <begin position="492"/>
        <end position="501"/>
    </location>
</feature>
<organism evidence="4 5">
    <name type="scientific">Phanerochaete sordida</name>
    <dbReference type="NCBI Taxonomy" id="48140"/>
    <lineage>
        <taxon>Eukaryota</taxon>
        <taxon>Fungi</taxon>
        <taxon>Dikarya</taxon>
        <taxon>Basidiomycota</taxon>
        <taxon>Agaricomycotina</taxon>
        <taxon>Agaricomycetes</taxon>
        <taxon>Polyporales</taxon>
        <taxon>Phanerochaetaceae</taxon>
        <taxon>Phanerochaete</taxon>
    </lineage>
</organism>
<dbReference type="Gene3D" id="3.40.50.300">
    <property type="entry name" value="P-loop containing nucleotide triphosphate hydrolases"/>
    <property type="match status" value="1"/>
</dbReference>
<feature type="domain" description="G" evidence="3">
    <location>
        <begin position="60"/>
        <end position="124"/>
    </location>
</feature>
<name>A0A9P3G5E9_9APHY</name>
<feature type="compositionally biased region" description="Basic and acidic residues" evidence="2">
    <location>
        <begin position="536"/>
        <end position="546"/>
    </location>
</feature>
<gene>
    <name evidence="4" type="ORF">PsYK624_046590</name>
</gene>
<feature type="compositionally biased region" description="Pro residues" evidence="2">
    <location>
        <begin position="502"/>
        <end position="519"/>
    </location>
</feature>
<evidence type="ECO:0000256" key="1">
    <source>
        <dbReference type="SAM" id="Coils"/>
    </source>
</evidence>
<dbReference type="PANTHER" id="PTHR10903">
    <property type="entry name" value="GTPASE, IMAP FAMILY MEMBER-RELATED"/>
    <property type="match status" value="1"/>
</dbReference>